<dbReference type="Proteomes" id="UP000309215">
    <property type="component" value="Unassembled WGS sequence"/>
</dbReference>
<dbReference type="Gene3D" id="1.10.510.10">
    <property type="entry name" value="Transferase(Phosphotransferase) domain 1"/>
    <property type="match status" value="1"/>
</dbReference>
<evidence type="ECO:0000256" key="2">
    <source>
        <dbReference type="ARBA" id="ARBA00022679"/>
    </source>
</evidence>
<dbReference type="Gene3D" id="1.25.40.10">
    <property type="entry name" value="Tetratricopeptide repeat domain"/>
    <property type="match status" value="1"/>
</dbReference>
<evidence type="ECO:0000256" key="3">
    <source>
        <dbReference type="ARBA" id="ARBA00022741"/>
    </source>
</evidence>
<dbReference type="CDD" id="cd14014">
    <property type="entry name" value="STKc_PknB_like"/>
    <property type="match status" value="1"/>
</dbReference>
<feature type="region of interest" description="Disordered" evidence="7">
    <location>
        <begin position="289"/>
        <end position="313"/>
    </location>
</feature>
<evidence type="ECO:0000256" key="5">
    <source>
        <dbReference type="ARBA" id="ARBA00022840"/>
    </source>
</evidence>
<evidence type="ECO:0000313" key="9">
    <source>
        <dbReference type="EMBL" id="TKD06578.1"/>
    </source>
</evidence>
<keyword evidence="3 6" id="KW-0547">Nucleotide-binding</keyword>
<dbReference type="AlphaFoldDB" id="A0A4U1JBN6"/>
<dbReference type="PANTHER" id="PTHR24350">
    <property type="entry name" value="SERINE/THREONINE-PROTEIN KINASE IAL-RELATED"/>
    <property type="match status" value="1"/>
</dbReference>
<evidence type="ECO:0000259" key="8">
    <source>
        <dbReference type="PROSITE" id="PS50011"/>
    </source>
</evidence>
<dbReference type="GO" id="GO:0005524">
    <property type="term" value="F:ATP binding"/>
    <property type="evidence" value="ECO:0007669"/>
    <property type="project" value="UniProtKB-UniRule"/>
</dbReference>
<keyword evidence="10" id="KW-1185">Reference proteome</keyword>
<keyword evidence="2" id="KW-0808">Transferase</keyword>
<protein>
    <recommendedName>
        <fullName evidence="8">Protein kinase domain-containing protein</fullName>
    </recommendedName>
</protein>
<keyword evidence="4" id="KW-0418">Kinase</keyword>
<keyword evidence="1" id="KW-0723">Serine/threonine-protein kinase</keyword>
<dbReference type="InterPro" id="IPR030616">
    <property type="entry name" value="Aur-like"/>
</dbReference>
<evidence type="ECO:0000256" key="7">
    <source>
        <dbReference type="SAM" id="MobiDB-lite"/>
    </source>
</evidence>
<dbReference type="PROSITE" id="PS00107">
    <property type="entry name" value="PROTEIN_KINASE_ATP"/>
    <property type="match status" value="1"/>
</dbReference>
<dbReference type="OrthoDB" id="5524837at2"/>
<dbReference type="PROSITE" id="PS00108">
    <property type="entry name" value="PROTEIN_KINASE_ST"/>
    <property type="match status" value="1"/>
</dbReference>
<dbReference type="Gene3D" id="3.40.50.300">
    <property type="entry name" value="P-loop containing nucleotide triphosphate hydrolases"/>
    <property type="match status" value="1"/>
</dbReference>
<dbReference type="PROSITE" id="PS50011">
    <property type="entry name" value="PROTEIN_KINASE_DOM"/>
    <property type="match status" value="1"/>
</dbReference>
<dbReference type="InterPro" id="IPR008271">
    <property type="entry name" value="Ser/Thr_kinase_AS"/>
</dbReference>
<dbReference type="InterPro" id="IPR041664">
    <property type="entry name" value="AAA_16"/>
</dbReference>
<dbReference type="Pfam" id="PF13191">
    <property type="entry name" value="AAA_16"/>
    <property type="match status" value="1"/>
</dbReference>
<dbReference type="InterPro" id="IPR027417">
    <property type="entry name" value="P-loop_NTPase"/>
</dbReference>
<dbReference type="InterPro" id="IPR017441">
    <property type="entry name" value="Protein_kinase_ATP_BS"/>
</dbReference>
<feature type="domain" description="Protein kinase" evidence="8">
    <location>
        <begin position="17"/>
        <end position="283"/>
    </location>
</feature>
<reference evidence="9 10" key="1">
    <citation type="submission" date="2019-04" db="EMBL/GenBank/DDBJ databases">
        <authorList>
            <person name="Li Y."/>
            <person name="Wang J."/>
        </authorList>
    </citation>
    <scope>NUCLEOTIDE SEQUENCE [LARGE SCALE GENOMIC DNA]</scope>
    <source>
        <strain evidence="9 10">DSM 14668</strain>
    </source>
</reference>
<evidence type="ECO:0000256" key="4">
    <source>
        <dbReference type="ARBA" id="ARBA00022777"/>
    </source>
</evidence>
<dbReference type="SMART" id="SM00220">
    <property type="entry name" value="S_TKc"/>
    <property type="match status" value="1"/>
</dbReference>
<dbReference type="SUPFAM" id="SSF56112">
    <property type="entry name" value="Protein kinase-like (PK-like)"/>
    <property type="match status" value="1"/>
</dbReference>
<evidence type="ECO:0000313" key="10">
    <source>
        <dbReference type="Proteomes" id="UP000309215"/>
    </source>
</evidence>
<dbReference type="Pfam" id="PF00069">
    <property type="entry name" value="Pkinase"/>
    <property type="match status" value="1"/>
</dbReference>
<dbReference type="InterPro" id="IPR011009">
    <property type="entry name" value="Kinase-like_dom_sf"/>
</dbReference>
<dbReference type="EMBL" id="SSMQ01000018">
    <property type="protein sequence ID" value="TKD06578.1"/>
    <property type="molecule type" value="Genomic_DNA"/>
</dbReference>
<evidence type="ECO:0000256" key="1">
    <source>
        <dbReference type="ARBA" id="ARBA00022527"/>
    </source>
</evidence>
<evidence type="ECO:0000256" key="6">
    <source>
        <dbReference type="PROSITE-ProRule" id="PRU10141"/>
    </source>
</evidence>
<name>A0A4U1JBN6_9BACT</name>
<sequence>MMEGDRWLERGTRVEDYTIEDLLGEGGFGAVFRARSDAGVPAALKVFKTTTAELTAERLISQQNEIEALLKLDHPSLIQLYGYGFVEGVGFYLAMELAAGETLDAYLERVGALDTLEAVRLMRKVAEALAHCHARGVLHLDLKPSNIVIVDPHEPRVKVLDFGLATLTSSWQPDDTRVTAGTVGYMAPECLRSGRARPDPRMDLYALGTILYELVSGKLPFEGRGQRTIMMNRTVGEMVPLREASPGAPPAIAALVDELLAQDPSQRPGSAAQLCARLKEIYYDTLRGAEPDVERGPQSTRAPPSVRTSMPPRHNTEEAAFVGRESELSLLASRVLGTTSRAAAPVVIVGDAGIGKSRLVSELLNVVEQDGAAVVIYARCRELSALMPYSPLREALSRVAAATRRKGITGALVQAAIDATNDEDAELLTALVPELGRGLGDADVRRTLLRPSSARRVAELVRRLVTRIAADLPVLVAIEDLHWGDEATLAVLEFLSGSLGGAKVFLLGTTRPPLRAAWRGVELMDLGPLDREENARLLAEFARGGDESILRELERHVPLLAAGNPLFGIQVIRNLEVEGFVGRTAFGTLCLGSRNLADYRAPDSITEALRRGVDSLMPESREVLGVAALLGRSFLRSDLRALGIFTLDRIDRALEEAETRCLVLDEPTSTSFVHDVVLEQLERRAVRADLRQHHLRIARQLERRGADPGTLARHLERAGETQSAADAYLTAALESPANDPGAGPKLHRAIELVATLPASPEQRRIQLVATAELVRQRCLLGGTEELHKLVERCTADTPAASAMLGAALARVHEVRGELAEARKHAEQSIATAGKEPALERHRCAATNVLGRVDLARGFVEQAARSLAVGSSLAEREGDLDELCHAQGLYGVALGRTGDLDGAEREIQAAAHLAEQLADPARLLGAWHACALLAEARYDWDLGVSSTAQLLAYAEEHKLGGHYLCTGTLYAGRHQFHVGHLHRARMLVTNALNLARLVGTNLGRALGQAFLGDVHLVEGHLADALLSYERAIEQGSGPNGDEQAVCLGLLGRMHVTALRRGDPREVRRLGEEATSRIIVSGQRALLLGALERFAESLAEVRLGEDAASVRARHEALAHSLGTANGGFWPRIPDLDARAAGMRARDYWRSKQARSRTSGQWSLPTQAVSPSRLLTTRGPQNTAAAAVAPTAQVMPSRTVLAPAPQSVGLQSTVPRTGLLEALATVEGFVPALFEEEAGT</sequence>
<proteinExistence type="predicted"/>
<feature type="compositionally biased region" description="Polar residues" evidence="7">
    <location>
        <begin position="297"/>
        <end position="308"/>
    </location>
</feature>
<accession>A0A4U1JBN6</accession>
<dbReference type="GO" id="GO:0004674">
    <property type="term" value="F:protein serine/threonine kinase activity"/>
    <property type="evidence" value="ECO:0007669"/>
    <property type="project" value="UniProtKB-KW"/>
</dbReference>
<comment type="caution">
    <text evidence="9">The sequence shown here is derived from an EMBL/GenBank/DDBJ whole genome shotgun (WGS) entry which is preliminary data.</text>
</comment>
<keyword evidence="5 6" id="KW-0067">ATP-binding</keyword>
<organism evidence="9 10">
    <name type="scientific">Polyangium fumosum</name>
    <dbReference type="NCBI Taxonomy" id="889272"/>
    <lineage>
        <taxon>Bacteria</taxon>
        <taxon>Pseudomonadati</taxon>
        <taxon>Myxococcota</taxon>
        <taxon>Polyangia</taxon>
        <taxon>Polyangiales</taxon>
        <taxon>Polyangiaceae</taxon>
        <taxon>Polyangium</taxon>
    </lineage>
</organism>
<dbReference type="SUPFAM" id="SSF52540">
    <property type="entry name" value="P-loop containing nucleoside triphosphate hydrolases"/>
    <property type="match status" value="1"/>
</dbReference>
<feature type="binding site" evidence="6">
    <location>
        <position position="45"/>
    </location>
    <ligand>
        <name>ATP</name>
        <dbReference type="ChEBI" id="CHEBI:30616"/>
    </ligand>
</feature>
<dbReference type="InterPro" id="IPR011990">
    <property type="entry name" value="TPR-like_helical_dom_sf"/>
</dbReference>
<gene>
    <name evidence="9" type="ORF">E8A74_18900</name>
</gene>
<dbReference type="InterPro" id="IPR000719">
    <property type="entry name" value="Prot_kinase_dom"/>
</dbReference>